<dbReference type="InterPro" id="IPR003656">
    <property type="entry name" value="Znf_BED"/>
</dbReference>
<keyword evidence="6" id="KW-0804">Transcription</keyword>
<feature type="region of interest" description="Disordered" evidence="9">
    <location>
        <begin position="679"/>
        <end position="698"/>
    </location>
</feature>
<evidence type="ECO:0000256" key="2">
    <source>
        <dbReference type="ARBA" id="ARBA00022723"/>
    </source>
</evidence>
<feature type="compositionally biased region" description="Polar residues" evidence="9">
    <location>
        <begin position="334"/>
        <end position="345"/>
    </location>
</feature>
<dbReference type="Pfam" id="PF02892">
    <property type="entry name" value="zf-BED"/>
    <property type="match status" value="1"/>
</dbReference>
<reference evidence="11" key="1">
    <citation type="journal article" date="2013" name="Genetics">
        <title>The draft genome and transcriptome of Panagrellus redivivus are shaped by the harsh demands of a free-living lifestyle.</title>
        <authorList>
            <person name="Srinivasan J."/>
            <person name="Dillman A.R."/>
            <person name="Macchietto M.G."/>
            <person name="Heikkinen L."/>
            <person name="Lakso M."/>
            <person name="Fracchia K.M."/>
            <person name="Antoshechkin I."/>
            <person name="Mortazavi A."/>
            <person name="Wong G."/>
            <person name="Sternberg P.W."/>
        </authorList>
    </citation>
    <scope>NUCLEOTIDE SEQUENCE [LARGE SCALE GENOMIC DNA]</scope>
    <source>
        <strain evidence="11">MT8872</strain>
    </source>
</reference>
<evidence type="ECO:0000313" key="11">
    <source>
        <dbReference type="Proteomes" id="UP000492821"/>
    </source>
</evidence>
<reference evidence="12" key="2">
    <citation type="submission" date="2020-10" db="UniProtKB">
        <authorList>
            <consortium name="WormBaseParasite"/>
        </authorList>
    </citation>
    <scope>IDENTIFICATION</scope>
</reference>
<comment type="subcellular location">
    <subcellularLocation>
        <location evidence="1">Nucleus</location>
    </subcellularLocation>
</comment>
<dbReference type="PANTHER" id="PTHR46481">
    <property type="entry name" value="ZINC FINGER BED DOMAIN-CONTAINING PROTEIN 4"/>
    <property type="match status" value="1"/>
</dbReference>
<proteinExistence type="predicted"/>
<evidence type="ECO:0000256" key="4">
    <source>
        <dbReference type="ARBA" id="ARBA00022833"/>
    </source>
</evidence>
<feature type="region of interest" description="Disordered" evidence="9">
    <location>
        <begin position="310"/>
        <end position="362"/>
    </location>
</feature>
<dbReference type="PANTHER" id="PTHR46481:SF10">
    <property type="entry name" value="ZINC FINGER BED DOMAIN-CONTAINING PROTEIN 39"/>
    <property type="match status" value="1"/>
</dbReference>
<evidence type="ECO:0000256" key="9">
    <source>
        <dbReference type="SAM" id="MobiDB-lite"/>
    </source>
</evidence>
<dbReference type="SMART" id="SM00614">
    <property type="entry name" value="ZnF_BED"/>
    <property type="match status" value="1"/>
</dbReference>
<dbReference type="InterPro" id="IPR052035">
    <property type="entry name" value="ZnF_BED_domain_contain"/>
</dbReference>
<sequence length="840" mass="92509">MREMLLNDEALPSVSECTDPMEYVSVKRCGASRQLSEKTPTPVFANLPPAASPVAVELIIHPYISSIHKKGDPDSGGCAYVHSLDRFAQQSLTQDLNRFCKVRSFLCLVFFTPIPIASGDAAFDVEERSRVSMRLNDSVSPSDRCGRALNPLFSRLCMYPRSACAPYLSEADPREKSCEESVGVCQAAFQSPLSLQEDFQPTVMVTFSQDLRNKVEPSYRMASDADDATTKRVGIDLMVASTQQCDLHCHSIMAAISAFGGFPGGPITPEVFELLREQQQRIQAGAMAFPDLARILLQQRFNQLAATANNLRTDSSATPRPEKAQPAAKRPYSGLSSSDSNASPETENEEQKPRKRTRVGGPSVKTAEVWRFFDQIPNEQAATCGICSKTIKATNSSTTGMIRHLRSCHAAEHEILQHARRQNFLRKGLKSGVLLDGEQLNELAMLQQMDQQQEKDAALDTETDHHSDTVESFAASTSSSSSDVDVKHNVHRRIATPKRSTLSPKIESEQDTFDFSTPVARAKRGRPPKITSDEPAPETPSNQRYTKVYHDLAVMFSCGVLPVNVMDNQLFRNFLTSCVPGMPVCSSEDFLAKVIPSFANASTNIQAFMKNNPSMKPSPIRTMKPRNGSEGKGASPAPTTESGFHEEDEAAQSADDVSIPGSFFANILNLCSGQPLIPTEDNKSSVSPAPDSVVSENSSYQSNDEFETLFNEFIDYIGQDIFPRVPLHDLLFRLYTVYSTIKDSSHLIKELFTLMDLPVDLDLDTGITRRLADDSGIDTNDLQINMSANTPQLVSCLNFASVAFSDINKLIKKDVLPIKAVFEPEDHELISAVQHQLTNP</sequence>
<feature type="region of interest" description="Disordered" evidence="9">
    <location>
        <begin position="610"/>
        <end position="651"/>
    </location>
</feature>
<evidence type="ECO:0000256" key="6">
    <source>
        <dbReference type="ARBA" id="ARBA00023163"/>
    </source>
</evidence>
<feature type="compositionally biased region" description="Low complexity" evidence="9">
    <location>
        <begin position="472"/>
        <end position="482"/>
    </location>
</feature>
<dbReference type="WBParaSite" id="Pan_g16466.t1">
    <property type="protein sequence ID" value="Pan_g16466.t1"/>
    <property type="gene ID" value="Pan_g16466"/>
</dbReference>
<name>A0A7E4V5S9_PANRE</name>
<evidence type="ECO:0000256" key="5">
    <source>
        <dbReference type="ARBA" id="ARBA00023015"/>
    </source>
</evidence>
<accession>A0A7E4V5S9</accession>
<feature type="compositionally biased region" description="Basic and acidic residues" evidence="9">
    <location>
        <begin position="452"/>
        <end position="469"/>
    </location>
</feature>
<keyword evidence="3 8" id="KW-0863">Zinc-finger</keyword>
<dbReference type="GO" id="GO:0009791">
    <property type="term" value="P:post-embryonic development"/>
    <property type="evidence" value="ECO:0007669"/>
    <property type="project" value="UniProtKB-ARBA"/>
</dbReference>
<evidence type="ECO:0000256" key="8">
    <source>
        <dbReference type="PROSITE-ProRule" id="PRU00027"/>
    </source>
</evidence>
<dbReference type="Proteomes" id="UP000492821">
    <property type="component" value="Unassembled WGS sequence"/>
</dbReference>
<dbReference type="InterPro" id="IPR036236">
    <property type="entry name" value="Znf_C2H2_sf"/>
</dbReference>
<evidence type="ECO:0000256" key="1">
    <source>
        <dbReference type="ARBA" id="ARBA00004123"/>
    </source>
</evidence>
<evidence type="ECO:0000313" key="12">
    <source>
        <dbReference type="WBParaSite" id="Pan_g16466.t1"/>
    </source>
</evidence>
<evidence type="ECO:0000256" key="3">
    <source>
        <dbReference type="ARBA" id="ARBA00022771"/>
    </source>
</evidence>
<dbReference type="PROSITE" id="PS50808">
    <property type="entry name" value="ZF_BED"/>
    <property type="match status" value="1"/>
</dbReference>
<protein>
    <submittedName>
        <fullName evidence="12">BED-type domain-containing protein</fullName>
    </submittedName>
</protein>
<evidence type="ECO:0000256" key="7">
    <source>
        <dbReference type="ARBA" id="ARBA00023242"/>
    </source>
</evidence>
<organism evidence="11 12">
    <name type="scientific">Panagrellus redivivus</name>
    <name type="common">Microworm</name>
    <dbReference type="NCBI Taxonomy" id="6233"/>
    <lineage>
        <taxon>Eukaryota</taxon>
        <taxon>Metazoa</taxon>
        <taxon>Ecdysozoa</taxon>
        <taxon>Nematoda</taxon>
        <taxon>Chromadorea</taxon>
        <taxon>Rhabditida</taxon>
        <taxon>Tylenchina</taxon>
        <taxon>Panagrolaimomorpha</taxon>
        <taxon>Panagrolaimoidea</taxon>
        <taxon>Panagrolaimidae</taxon>
        <taxon>Panagrellus</taxon>
    </lineage>
</organism>
<dbReference type="SUPFAM" id="SSF57667">
    <property type="entry name" value="beta-beta-alpha zinc fingers"/>
    <property type="match status" value="1"/>
</dbReference>
<keyword evidence="11" id="KW-1185">Reference proteome</keyword>
<dbReference type="GO" id="GO:0005634">
    <property type="term" value="C:nucleus"/>
    <property type="evidence" value="ECO:0007669"/>
    <property type="project" value="UniProtKB-SubCell"/>
</dbReference>
<dbReference type="AlphaFoldDB" id="A0A7E4V5S9"/>
<feature type="compositionally biased region" description="Low complexity" evidence="9">
    <location>
        <begin position="684"/>
        <end position="695"/>
    </location>
</feature>
<dbReference type="GO" id="GO:0008270">
    <property type="term" value="F:zinc ion binding"/>
    <property type="evidence" value="ECO:0007669"/>
    <property type="project" value="UniProtKB-KW"/>
</dbReference>
<keyword evidence="2" id="KW-0479">Metal-binding</keyword>
<evidence type="ECO:0000259" key="10">
    <source>
        <dbReference type="PROSITE" id="PS50808"/>
    </source>
</evidence>
<keyword evidence="4" id="KW-0862">Zinc</keyword>
<feature type="domain" description="BED-type" evidence="10">
    <location>
        <begin position="364"/>
        <end position="416"/>
    </location>
</feature>
<feature type="region of interest" description="Disordered" evidence="9">
    <location>
        <begin position="451"/>
        <end position="542"/>
    </location>
</feature>
<keyword evidence="7" id="KW-0539">Nucleus</keyword>
<dbReference type="GO" id="GO:0003677">
    <property type="term" value="F:DNA binding"/>
    <property type="evidence" value="ECO:0007669"/>
    <property type="project" value="InterPro"/>
</dbReference>
<keyword evidence="5" id="KW-0805">Transcription regulation</keyword>